<evidence type="ECO:0000256" key="1">
    <source>
        <dbReference type="SAM" id="MobiDB-lite"/>
    </source>
</evidence>
<name>K0T9I8_THAOC</name>
<feature type="region of interest" description="Disordered" evidence="1">
    <location>
        <begin position="1"/>
        <end position="82"/>
    </location>
</feature>
<gene>
    <name evidence="2" type="ORF">THAOC_04644</name>
</gene>
<feature type="compositionally biased region" description="Low complexity" evidence="1">
    <location>
        <begin position="8"/>
        <end position="22"/>
    </location>
</feature>
<proteinExistence type="predicted"/>
<feature type="region of interest" description="Disordered" evidence="1">
    <location>
        <begin position="111"/>
        <end position="130"/>
    </location>
</feature>
<dbReference type="AlphaFoldDB" id="K0T9I8"/>
<dbReference type="OrthoDB" id="55368at2759"/>
<comment type="caution">
    <text evidence="2">The sequence shown here is derived from an EMBL/GenBank/DDBJ whole genome shotgun (WGS) entry which is preliminary data.</text>
</comment>
<feature type="compositionally biased region" description="Basic and acidic residues" evidence="1">
    <location>
        <begin position="23"/>
        <end position="44"/>
    </location>
</feature>
<evidence type="ECO:0000313" key="2">
    <source>
        <dbReference type="EMBL" id="EJK73719.1"/>
    </source>
</evidence>
<keyword evidence="3" id="KW-1185">Reference proteome</keyword>
<evidence type="ECO:0000313" key="3">
    <source>
        <dbReference type="Proteomes" id="UP000266841"/>
    </source>
</evidence>
<dbReference type="EMBL" id="AGNL01004260">
    <property type="protein sequence ID" value="EJK73719.1"/>
    <property type="molecule type" value="Genomic_DNA"/>
</dbReference>
<accession>K0T9I8</accession>
<protein>
    <submittedName>
        <fullName evidence="2">Uncharacterized protein</fullName>
    </submittedName>
</protein>
<reference evidence="2 3" key="1">
    <citation type="journal article" date="2012" name="Genome Biol.">
        <title>Genome and low-iron response of an oceanic diatom adapted to chronic iron limitation.</title>
        <authorList>
            <person name="Lommer M."/>
            <person name="Specht M."/>
            <person name="Roy A.S."/>
            <person name="Kraemer L."/>
            <person name="Andreson R."/>
            <person name="Gutowska M.A."/>
            <person name="Wolf J."/>
            <person name="Bergner S.V."/>
            <person name="Schilhabel M.B."/>
            <person name="Klostermeier U.C."/>
            <person name="Beiko R.G."/>
            <person name="Rosenstiel P."/>
            <person name="Hippler M."/>
            <person name="Laroche J."/>
        </authorList>
    </citation>
    <scope>NUCLEOTIDE SEQUENCE [LARGE SCALE GENOMIC DNA]</scope>
    <source>
        <strain evidence="2 3">CCMP1005</strain>
    </source>
</reference>
<dbReference type="Proteomes" id="UP000266841">
    <property type="component" value="Unassembled WGS sequence"/>
</dbReference>
<feature type="compositionally biased region" description="Basic and acidic residues" evidence="1">
    <location>
        <begin position="112"/>
        <end position="130"/>
    </location>
</feature>
<organism evidence="2 3">
    <name type="scientific">Thalassiosira oceanica</name>
    <name type="common">Marine diatom</name>
    <dbReference type="NCBI Taxonomy" id="159749"/>
    <lineage>
        <taxon>Eukaryota</taxon>
        <taxon>Sar</taxon>
        <taxon>Stramenopiles</taxon>
        <taxon>Ochrophyta</taxon>
        <taxon>Bacillariophyta</taxon>
        <taxon>Coscinodiscophyceae</taxon>
        <taxon>Thalassiosirophycidae</taxon>
        <taxon>Thalassiosirales</taxon>
        <taxon>Thalassiosiraceae</taxon>
        <taxon>Thalassiosira</taxon>
    </lineage>
</organism>
<feature type="compositionally biased region" description="Basic residues" evidence="1">
    <location>
        <begin position="45"/>
        <end position="57"/>
    </location>
</feature>
<sequence length="462" mass="51443">MPHPTRDASSGGVAITAAAAAHTGHDHRKESRSQCRTGREDGRPERRRGKSKSRRSSKNSGPGRNRPKVEQERKRRERKRASVVFPTYSHVFKGPAPTSTVVQAASFASTAEWEHMPRAERESRDASRRAKRDLLSRVLESFGERQKPRDDIEYGKPVLFKVRGGALLPLEPADLARCTVLDVDLLRIKHPSSPDKGLVCNSSKSDCPVFVLAPRDPALETLGVGDADFNARIVSALEDVTRVQKSGTIRSCEIVCEGRYTGSFGVVVPRGEAGTRQFSYHKDKLGDEVYDLVVTYVRRLEDVFVSYIPEEVLWYMEAAKRVSNYKTMQSSNCDAAKSARIFSSLAVAKNATLASHKDIDFVYSLVTVLLKNYDPEKDRDRVVAYFVFPDANVSVPLRHGDVLIFNPRCQHSVSSRASEDDTLLCLSLYTKTSHIGGNDNGQVISDDVVNLSNKRRAYLEKS</sequence>